<sequence>MAHEGSTSSRSPNRGFRDILQARASDSVQSSTGATIALALTCGALLIMAVGFAFAMCRWRMKYIAIRRKVGGDGMIELKPSRKQNAFPNPQATDGDAAPEARPDGDPAPDATGPEGEAAASGAL</sequence>
<dbReference type="AlphaFoldDB" id="A0A8H4PQR2"/>
<evidence type="ECO:0000313" key="3">
    <source>
        <dbReference type="EMBL" id="KAF4508739.1"/>
    </source>
</evidence>
<dbReference type="Proteomes" id="UP000557566">
    <property type="component" value="Unassembled WGS sequence"/>
</dbReference>
<dbReference type="OrthoDB" id="4927455at2759"/>
<keyword evidence="4" id="KW-1185">Reference proteome</keyword>
<feature type="transmembrane region" description="Helical" evidence="2">
    <location>
        <begin position="36"/>
        <end position="59"/>
    </location>
</feature>
<name>A0A8H4PQR2_9HYPO</name>
<accession>A0A8H4PQR2</accession>
<keyword evidence="2" id="KW-1133">Transmembrane helix</keyword>
<feature type="compositionally biased region" description="Polar residues" evidence="1">
    <location>
        <begin position="83"/>
        <end position="92"/>
    </location>
</feature>
<keyword evidence="2" id="KW-0812">Transmembrane</keyword>
<keyword evidence="2" id="KW-0472">Membrane</keyword>
<proteinExistence type="predicted"/>
<gene>
    <name evidence="3" type="ORF">G6O67_005081</name>
</gene>
<protein>
    <submittedName>
        <fullName evidence="3">Uncharacterized protein</fullName>
    </submittedName>
</protein>
<evidence type="ECO:0000256" key="1">
    <source>
        <dbReference type="SAM" id="MobiDB-lite"/>
    </source>
</evidence>
<evidence type="ECO:0000313" key="4">
    <source>
        <dbReference type="Proteomes" id="UP000557566"/>
    </source>
</evidence>
<feature type="region of interest" description="Disordered" evidence="1">
    <location>
        <begin position="77"/>
        <end position="124"/>
    </location>
</feature>
<reference evidence="3 4" key="1">
    <citation type="journal article" date="2020" name="Genome Biol. Evol.">
        <title>A new high-quality draft genome assembly of the Chinese cordyceps Ophiocordyceps sinensis.</title>
        <authorList>
            <person name="Shu R."/>
            <person name="Zhang J."/>
            <person name="Meng Q."/>
            <person name="Zhang H."/>
            <person name="Zhou G."/>
            <person name="Li M."/>
            <person name="Wu P."/>
            <person name="Zhao Y."/>
            <person name="Chen C."/>
            <person name="Qin Q."/>
        </authorList>
    </citation>
    <scope>NUCLEOTIDE SEQUENCE [LARGE SCALE GENOMIC DNA]</scope>
    <source>
        <strain evidence="3 4">IOZ07</strain>
    </source>
</reference>
<comment type="caution">
    <text evidence="3">The sequence shown here is derived from an EMBL/GenBank/DDBJ whole genome shotgun (WGS) entry which is preliminary data.</text>
</comment>
<evidence type="ECO:0000256" key="2">
    <source>
        <dbReference type="SAM" id="Phobius"/>
    </source>
</evidence>
<dbReference type="EMBL" id="JAAVMX010000005">
    <property type="protein sequence ID" value="KAF4508739.1"/>
    <property type="molecule type" value="Genomic_DNA"/>
</dbReference>
<organism evidence="3 4">
    <name type="scientific">Ophiocordyceps sinensis</name>
    <dbReference type="NCBI Taxonomy" id="72228"/>
    <lineage>
        <taxon>Eukaryota</taxon>
        <taxon>Fungi</taxon>
        <taxon>Dikarya</taxon>
        <taxon>Ascomycota</taxon>
        <taxon>Pezizomycotina</taxon>
        <taxon>Sordariomycetes</taxon>
        <taxon>Hypocreomycetidae</taxon>
        <taxon>Hypocreales</taxon>
        <taxon>Ophiocordycipitaceae</taxon>
        <taxon>Ophiocordyceps</taxon>
    </lineage>
</organism>